<evidence type="ECO:0000256" key="1">
    <source>
        <dbReference type="ARBA" id="ARBA00006252"/>
    </source>
</evidence>
<dbReference type="OrthoDB" id="9805976at2"/>
<dbReference type="EMBL" id="MZGX01000018">
    <property type="protein sequence ID" value="OPX43369.1"/>
    <property type="molecule type" value="Genomic_DNA"/>
</dbReference>
<dbReference type="SUPFAM" id="SSF52218">
    <property type="entry name" value="Flavoproteins"/>
    <property type="match status" value="1"/>
</dbReference>
<name>A0A1V4SHK3_RUMHU</name>
<keyword evidence="2" id="KW-0560">Oxidoreductase</keyword>
<proteinExistence type="inferred from homology"/>
<gene>
    <name evidence="4" type="primary">azoR</name>
    <name evidence="4" type="ORF">CLHUN_27140</name>
</gene>
<dbReference type="InterPro" id="IPR003680">
    <property type="entry name" value="Flavodoxin_fold"/>
</dbReference>
<keyword evidence="5" id="KW-1185">Reference proteome</keyword>
<dbReference type="InterPro" id="IPR029039">
    <property type="entry name" value="Flavoprotein-like_sf"/>
</dbReference>
<evidence type="ECO:0000313" key="4">
    <source>
        <dbReference type="EMBL" id="OPX43369.1"/>
    </source>
</evidence>
<dbReference type="RefSeq" id="WP_080065170.1">
    <property type="nucleotide sequence ID" value="NZ_MZGX01000018.1"/>
</dbReference>
<accession>A0A1V4SHK3</accession>
<dbReference type="STRING" id="48256.CLHUN_27140"/>
<sequence>MKIVVILGHPQKGSFNHAIAELAVDTLRSEGHEIIYHDLYEEGFDPVITSEEIPKGARIDAVIEKHCRHIAEADGIIIVHPNWWGMPPAIMKGWIDRVIRPGVAYAFLENDKGEGVPIGLLKAKAAIVFNTSNTEQAREIDVFGDPLETIWKNCIFSLCGVDNFYRRMYGIIVTSSEEERRHWLEDARQAVLKYFPGDTK</sequence>
<evidence type="ECO:0000259" key="3">
    <source>
        <dbReference type="Pfam" id="PF02525"/>
    </source>
</evidence>
<dbReference type="PANTHER" id="PTHR10204">
    <property type="entry name" value="NAD P H OXIDOREDUCTASE-RELATED"/>
    <property type="match status" value="1"/>
</dbReference>
<dbReference type="PANTHER" id="PTHR10204:SF34">
    <property type="entry name" value="NAD(P)H DEHYDROGENASE [QUINONE] 1 ISOFORM 1"/>
    <property type="match status" value="1"/>
</dbReference>
<evidence type="ECO:0000313" key="5">
    <source>
        <dbReference type="Proteomes" id="UP000191554"/>
    </source>
</evidence>
<comment type="caution">
    <text evidence="4">The sequence shown here is derived from an EMBL/GenBank/DDBJ whole genome shotgun (WGS) entry which is preliminary data.</text>
</comment>
<dbReference type="Proteomes" id="UP000191554">
    <property type="component" value="Unassembled WGS sequence"/>
</dbReference>
<organism evidence="4 5">
    <name type="scientific">Ruminiclostridium hungatei</name>
    <name type="common">Clostridium hungatei</name>
    <dbReference type="NCBI Taxonomy" id="48256"/>
    <lineage>
        <taxon>Bacteria</taxon>
        <taxon>Bacillati</taxon>
        <taxon>Bacillota</taxon>
        <taxon>Clostridia</taxon>
        <taxon>Eubacteriales</taxon>
        <taxon>Oscillospiraceae</taxon>
        <taxon>Ruminiclostridium</taxon>
    </lineage>
</organism>
<feature type="domain" description="Flavodoxin-like fold" evidence="3">
    <location>
        <begin position="1"/>
        <end position="182"/>
    </location>
</feature>
<dbReference type="AlphaFoldDB" id="A0A1V4SHK3"/>
<dbReference type="Pfam" id="PF02525">
    <property type="entry name" value="Flavodoxin_2"/>
    <property type="match status" value="1"/>
</dbReference>
<dbReference type="GO" id="GO:0005829">
    <property type="term" value="C:cytosol"/>
    <property type="evidence" value="ECO:0007669"/>
    <property type="project" value="TreeGrafter"/>
</dbReference>
<comment type="similarity">
    <text evidence="1">Belongs to the NAD(P)H dehydrogenase (quinone) family.</text>
</comment>
<protein>
    <submittedName>
        <fullName evidence="4">FMN-dependent NADH-azoreductase</fullName>
    </submittedName>
</protein>
<dbReference type="InterPro" id="IPR051545">
    <property type="entry name" value="NAD(P)H_dehydrogenase_qn"/>
</dbReference>
<evidence type="ECO:0000256" key="2">
    <source>
        <dbReference type="ARBA" id="ARBA00023002"/>
    </source>
</evidence>
<dbReference type="GO" id="GO:0003955">
    <property type="term" value="F:NAD(P)H dehydrogenase (quinone) activity"/>
    <property type="evidence" value="ECO:0007669"/>
    <property type="project" value="TreeGrafter"/>
</dbReference>
<reference evidence="4 5" key="1">
    <citation type="submission" date="2017-03" db="EMBL/GenBank/DDBJ databases">
        <title>Genome sequence of Clostridium hungatei DSM 14427.</title>
        <authorList>
            <person name="Poehlein A."/>
            <person name="Daniel R."/>
        </authorList>
    </citation>
    <scope>NUCLEOTIDE SEQUENCE [LARGE SCALE GENOMIC DNA]</scope>
    <source>
        <strain evidence="4 5">DSM 14427</strain>
    </source>
</reference>
<dbReference type="Gene3D" id="3.40.50.360">
    <property type="match status" value="1"/>
</dbReference>